<keyword evidence="8" id="KW-0539">Nucleus</keyword>
<evidence type="ECO:0000256" key="1">
    <source>
        <dbReference type="ARBA" id="ARBA00022723"/>
    </source>
</evidence>
<protein>
    <recommendedName>
        <fullName evidence="9">Nuclear receptor domain-containing protein</fullName>
    </recommendedName>
</protein>
<gene>
    <name evidence="10" type="ORF">PENTCL1PPCAC_15628</name>
</gene>
<sequence>RACSSFFKRTEVAGRKFTCRQGERKCEIKHLDKFTCRSCRYDRCVELGMTYVLPPKKKPRKATLLDVEPELPSTSSTAITQGPARESLLDRMEKEYKASCERRLILEKDYVARHNLQPFGHPTEEFYNGNFTSFYDILRISMKDSTSLLKNVFDDFDSLPIAHRVTLFKNFYSK</sequence>
<evidence type="ECO:0000313" key="10">
    <source>
        <dbReference type="EMBL" id="GMS93453.1"/>
    </source>
</evidence>
<proteinExistence type="predicted"/>
<evidence type="ECO:0000256" key="7">
    <source>
        <dbReference type="ARBA" id="ARBA00023170"/>
    </source>
</evidence>
<evidence type="ECO:0000256" key="3">
    <source>
        <dbReference type="ARBA" id="ARBA00022833"/>
    </source>
</evidence>
<dbReference type="EMBL" id="BTSX01000004">
    <property type="protein sequence ID" value="GMS93453.1"/>
    <property type="molecule type" value="Genomic_DNA"/>
</dbReference>
<keyword evidence="5" id="KW-0238">DNA-binding</keyword>
<keyword evidence="11" id="KW-1185">Reference proteome</keyword>
<dbReference type="PROSITE" id="PS51030">
    <property type="entry name" value="NUCLEAR_REC_DBD_2"/>
    <property type="match status" value="1"/>
</dbReference>
<evidence type="ECO:0000259" key="9">
    <source>
        <dbReference type="PROSITE" id="PS51030"/>
    </source>
</evidence>
<dbReference type="Pfam" id="PF00105">
    <property type="entry name" value="zf-C4"/>
    <property type="match status" value="1"/>
</dbReference>
<feature type="non-terminal residue" evidence="10">
    <location>
        <position position="1"/>
    </location>
</feature>
<accession>A0AAV5TDX6</accession>
<dbReference type="Proteomes" id="UP001432027">
    <property type="component" value="Unassembled WGS sequence"/>
</dbReference>
<evidence type="ECO:0000313" key="11">
    <source>
        <dbReference type="Proteomes" id="UP001432027"/>
    </source>
</evidence>
<dbReference type="AlphaFoldDB" id="A0AAV5TDX6"/>
<feature type="non-terminal residue" evidence="10">
    <location>
        <position position="174"/>
    </location>
</feature>
<dbReference type="GO" id="GO:0008270">
    <property type="term" value="F:zinc ion binding"/>
    <property type="evidence" value="ECO:0007669"/>
    <property type="project" value="UniProtKB-KW"/>
</dbReference>
<evidence type="ECO:0000256" key="2">
    <source>
        <dbReference type="ARBA" id="ARBA00022771"/>
    </source>
</evidence>
<dbReference type="PANTHER" id="PTHR46011:SF6">
    <property type="entry name" value="HIGH ZINC ACTIVATED NUCLEAR RECEPTOR PROTEIN"/>
    <property type="match status" value="1"/>
</dbReference>
<name>A0AAV5TDX6_9BILA</name>
<evidence type="ECO:0000256" key="5">
    <source>
        <dbReference type="ARBA" id="ARBA00023125"/>
    </source>
</evidence>
<dbReference type="InterPro" id="IPR001628">
    <property type="entry name" value="Znf_hrmn_rcpt"/>
</dbReference>
<dbReference type="PANTHER" id="PTHR46011">
    <property type="entry name" value="NUCLEAR HORMONE RECEPTOR FAMILY MEMBER NHR-86-RELATED"/>
    <property type="match status" value="1"/>
</dbReference>
<comment type="caution">
    <text evidence="10">The sequence shown here is derived from an EMBL/GenBank/DDBJ whole genome shotgun (WGS) entry which is preliminary data.</text>
</comment>
<keyword evidence="4" id="KW-0805">Transcription regulation</keyword>
<dbReference type="SMART" id="SM00399">
    <property type="entry name" value="ZnF_C4"/>
    <property type="match status" value="1"/>
</dbReference>
<keyword evidence="6" id="KW-0804">Transcription</keyword>
<feature type="domain" description="Nuclear receptor" evidence="9">
    <location>
        <begin position="1"/>
        <end position="56"/>
    </location>
</feature>
<dbReference type="SUPFAM" id="SSF57716">
    <property type="entry name" value="Glucocorticoid receptor-like (DNA-binding domain)"/>
    <property type="match status" value="1"/>
</dbReference>
<evidence type="ECO:0000256" key="8">
    <source>
        <dbReference type="ARBA" id="ARBA00023242"/>
    </source>
</evidence>
<keyword evidence="7" id="KW-0675">Receptor</keyword>
<dbReference type="GO" id="GO:0005634">
    <property type="term" value="C:nucleus"/>
    <property type="evidence" value="ECO:0007669"/>
    <property type="project" value="TreeGrafter"/>
</dbReference>
<reference evidence="10" key="1">
    <citation type="submission" date="2023-10" db="EMBL/GenBank/DDBJ databases">
        <title>Genome assembly of Pristionchus species.</title>
        <authorList>
            <person name="Yoshida K."/>
            <person name="Sommer R.J."/>
        </authorList>
    </citation>
    <scope>NUCLEOTIDE SEQUENCE</scope>
    <source>
        <strain evidence="10">RS0144</strain>
    </source>
</reference>
<dbReference type="InterPro" id="IPR013088">
    <property type="entry name" value="Znf_NHR/GATA"/>
</dbReference>
<evidence type="ECO:0000256" key="4">
    <source>
        <dbReference type="ARBA" id="ARBA00023015"/>
    </source>
</evidence>
<dbReference type="GO" id="GO:0003700">
    <property type="term" value="F:DNA-binding transcription factor activity"/>
    <property type="evidence" value="ECO:0007669"/>
    <property type="project" value="InterPro"/>
</dbReference>
<dbReference type="GO" id="GO:0043565">
    <property type="term" value="F:sequence-specific DNA binding"/>
    <property type="evidence" value="ECO:0007669"/>
    <property type="project" value="InterPro"/>
</dbReference>
<organism evidence="10 11">
    <name type="scientific">Pristionchus entomophagus</name>
    <dbReference type="NCBI Taxonomy" id="358040"/>
    <lineage>
        <taxon>Eukaryota</taxon>
        <taxon>Metazoa</taxon>
        <taxon>Ecdysozoa</taxon>
        <taxon>Nematoda</taxon>
        <taxon>Chromadorea</taxon>
        <taxon>Rhabditida</taxon>
        <taxon>Rhabditina</taxon>
        <taxon>Diplogasteromorpha</taxon>
        <taxon>Diplogasteroidea</taxon>
        <taxon>Neodiplogasteridae</taxon>
        <taxon>Pristionchus</taxon>
    </lineage>
</organism>
<dbReference type="Gene3D" id="3.30.50.10">
    <property type="entry name" value="Erythroid Transcription Factor GATA-1, subunit A"/>
    <property type="match status" value="1"/>
</dbReference>
<keyword evidence="2" id="KW-0863">Zinc-finger</keyword>
<evidence type="ECO:0000256" key="6">
    <source>
        <dbReference type="ARBA" id="ARBA00023163"/>
    </source>
</evidence>
<keyword evidence="1" id="KW-0479">Metal-binding</keyword>
<keyword evidence="3" id="KW-0862">Zinc</keyword>